<keyword evidence="1" id="KW-0805">Transcription regulation</keyword>
<dbReference type="SUPFAM" id="SSF46689">
    <property type="entry name" value="Homeodomain-like"/>
    <property type="match status" value="1"/>
</dbReference>
<dbReference type="PROSITE" id="PS01124">
    <property type="entry name" value="HTH_ARAC_FAMILY_2"/>
    <property type="match status" value="1"/>
</dbReference>
<dbReference type="RefSeq" id="WP_196271666.1">
    <property type="nucleotide sequence ID" value="NZ_JADQDO010000003.1"/>
</dbReference>
<name>A0A931BRP3_9HYPH</name>
<evidence type="ECO:0000256" key="2">
    <source>
        <dbReference type="ARBA" id="ARBA00023163"/>
    </source>
</evidence>
<evidence type="ECO:0000313" key="5">
    <source>
        <dbReference type="EMBL" id="MBF9233579.1"/>
    </source>
</evidence>
<dbReference type="Pfam" id="PF00165">
    <property type="entry name" value="HTH_AraC"/>
    <property type="match status" value="1"/>
</dbReference>
<comment type="caution">
    <text evidence="5">The sequence shown here is derived from an EMBL/GenBank/DDBJ whole genome shotgun (WGS) entry which is preliminary data.</text>
</comment>
<reference evidence="5" key="1">
    <citation type="submission" date="2020-11" db="EMBL/GenBank/DDBJ databases">
        <authorList>
            <person name="Kim M.K."/>
        </authorList>
    </citation>
    <scope>NUCLEOTIDE SEQUENCE</scope>
    <source>
        <strain evidence="5">BT350</strain>
    </source>
</reference>
<evidence type="ECO:0000256" key="3">
    <source>
        <dbReference type="SAM" id="MobiDB-lite"/>
    </source>
</evidence>
<feature type="region of interest" description="Disordered" evidence="3">
    <location>
        <begin position="1"/>
        <end position="29"/>
    </location>
</feature>
<dbReference type="AlphaFoldDB" id="A0A931BRP3"/>
<evidence type="ECO:0000256" key="1">
    <source>
        <dbReference type="ARBA" id="ARBA00023015"/>
    </source>
</evidence>
<evidence type="ECO:0000313" key="6">
    <source>
        <dbReference type="Proteomes" id="UP000599312"/>
    </source>
</evidence>
<evidence type="ECO:0000259" key="4">
    <source>
        <dbReference type="PROSITE" id="PS01124"/>
    </source>
</evidence>
<dbReference type="Gene3D" id="1.10.10.60">
    <property type="entry name" value="Homeodomain-like"/>
    <property type="match status" value="1"/>
</dbReference>
<keyword evidence="2" id="KW-0804">Transcription</keyword>
<organism evidence="5 6">
    <name type="scientific">Microvirga alba</name>
    <dbReference type="NCBI Taxonomy" id="2791025"/>
    <lineage>
        <taxon>Bacteria</taxon>
        <taxon>Pseudomonadati</taxon>
        <taxon>Pseudomonadota</taxon>
        <taxon>Alphaproteobacteria</taxon>
        <taxon>Hyphomicrobiales</taxon>
        <taxon>Methylobacteriaceae</taxon>
        <taxon>Microvirga</taxon>
    </lineage>
</organism>
<gene>
    <name evidence="5" type="ORF">I2H38_09340</name>
</gene>
<dbReference type="InterPro" id="IPR018060">
    <property type="entry name" value="HTH_AraC"/>
</dbReference>
<sequence>MPAGNGSDPTRLPDRPAFPSRKPVVGARRRAGRCSSACGFFDQSHLNRVFKARMGVTPGVFRTA</sequence>
<dbReference type="GO" id="GO:0003700">
    <property type="term" value="F:DNA-binding transcription factor activity"/>
    <property type="evidence" value="ECO:0007669"/>
    <property type="project" value="InterPro"/>
</dbReference>
<proteinExistence type="predicted"/>
<dbReference type="Proteomes" id="UP000599312">
    <property type="component" value="Unassembled WGS sequence"/>
</dbReference>
<protein>
    <submittedName>
        <fullName evidence="5">AraC family transcriptional regulator</fullName>
    </submittedName>
</protein>
<dbReference type="EMBL" id="JADQDO010000003">
    <property type="protein sequence ID" value="MBF9233579.1"/>
    <property type="molecule type" value="Genomic_DNA"/>
</dbReference>
<feature type="domain" description="HTH araC/xylS-type" evidence="4">
    <location>
        <begin position="38"/>
        <end position="64"/>
    </location>
</feature>
<keyword evidence="6" id="KW-1185">Reference proteome</keyword>
<dbReference type="InterPro" id="IPR009057">
    <property type="entry name" value="Homeodomain-like_sf"/>
</dbReference>
<accession>A0A931BRP3</accession>
<dbReference type="GO" id="GO:0043565">
    <property type="term" value="F:sequence-specific DNA binding"/>
    <property type="evidence" value="ECO:0007669"/>
    <property type="project" value="InterPro"/>
</dbReference>